<dbReference type="Proteomes" id="UP001642409">
    <property type="component" value="Unassembled WGS sequence"/>
</dbReference>
<keyword evidence="1" id="KW-0472">Membrane</keyword>
<dbReference type="EMBL" id="CAXDID020000661">
    <property type="protein sequence ID" value="CAL6109069.1"/>
    <property type="molecule type" value="Genomic_DNA"/>
</dbReference>
<organism evidence="2">
    <name type="scientific">Hexamita inflata</name>
    <dbReference type="NCBI Taxonomy" id="28002"/>
    <lineage>
        <taxon>Eukaryota</taxon>
        <taxon>Metamonada</taxon>
        <taxon>Diplomonadida</taxon>
        <taxon>Hexamitidae</taxon>
        <taxon>Hexamitinae</taxon>
        <taxon>Hexamita</taxon>
    </lineage>
</organism>
<accession>A0AA86QZI9</accession>
<keyword evidence="4" id="KW-1185">Reference proteome</keyword>
<evidence type="ECO:0008006" key="5">
    <source>
        <dbReference type="Google" id="ProtNLM"/>
    </source>
</evidence>
<feature type="transmembrane region" description="Helical" evidence="1">
    <location>
        <begin position="509"/>
        <end position="529"/>
    </location>
</feature>
<dbReference type="EMBL" id="CATOUU010001001">
    <property type="protein sequence ID" value="CAI9966262.1"/>
    <property type="molecule type" value="Genomic_DNA"/>
</dbReference>
<keyword evidence="1" id="KW-0812">Transmembrane</keyword>
<evidence type="ECO:0000313" key="3">
    <source>
        <dbReference type="EMBL" id="CAL6109069.1"/>
    </source>
</evidence>
<evidence type="ECO:0000313" key="4">
    <source>
        <dbReference type="Proteomes" id="UP001642409"/>
    </source>
</evidence>
<reference evidence="3 4" key="2">
    <citation type="submission" date="2024-07" db="EMBL/GenBank/DDBJ databases">
        <authorList>
            <person name="Akdeniz Z."/>
        </authorList>
    </citation>
    <scope>NUCLEOTIDE SEQUENCE [LARGE SCALE GENOMIC DNA]</scope>
</reference>
<evidence type="ECO:0000313" key="2">
    <source>
        <dbReference type="EMBL" id="CAI9966262.1"/>
    </source>
</evidence>
<reference evidence="2" key="1">
    <citation type="submission" date="2023-06" db="EMBL/GenBank/DDBJ databases">
        <authorList>
            <person name="Kurt Z."/>
        </authorList>
    </citation>
    <scope>NUCLEOTIDE SEQUENCE</scope>
</reference>
<keyword evidence="1" id="KW-1133">Transmembrane helix</keyword>
<comment type="caution">
    <text evidence="2">The sequence shown here is derived from an EMBL/GenBank/DDBJ whole genome shotgun (WGS) entry which is preliminary data.</text>
</comment>
<sequence length="535" mass="60354">MIIIYQVLTLNCFTDATSVVLSKQTRKPTFTATMLSDNSKDTLLCNQLIGQSYQISLDFGGFIYTYPTLNILSSSISLIFPCTDVNNCDAAFLATSVSFKLTFPDTNTIVEDAVSTFAIDKYNRLNCLYNQLISYNGNTKDIKITANAQNCQFQIQTSQMATLKLKVYPKFVISKQFPLTGVTDIGQLFTNMVINCDSDFTGTQKRVCNRILLMFQTSLDNRAEITLSLPAIIPGNTELYNRQSEISLFSPINTISSSFVDTFDCYISQEAVFFENIIKVNYVLNTSMVHCAQTVQQFLGNFDKIVRILKVSDSNYNDVEFKFVNLASTVSLTATKVWLECKNELDGEAACIQKIKQTMNLQNTTGVISREFYLNNQIVKQVQIPMSSRQNKYANAVVTMNTTNFCFTTTNNGDTTEFYQVQIQMAVGAPRFFPEQHQELFNLQSQMYFPGNLSKGQEGNYCFQYSIKGQEAIYQKIYDNKDQTTGVISMLGTQIAISKINIAQNTSKINYMALSSVLIVLSSVIWFIFSYKQLK</sequence>
<protein>
    <recommendedName>
        <fullName evidence="5">Transmembrane protein</fullName>
    </recommendedName>
</protein>
<evidence type="ECO:0000256" key="1">
    <source>
        <dbReference type="SAM" id="Phobius"/>
    </source>
</evidence>
<proteinExistence type="predicted"/>
<gene>
    <name evidence="2" type="ORF">HINF_LOCUS53907</name>
    <name evidence="3" type="ORF">HINF_LOCUS75269</name>
</gene>
<dbReference type="AlphaFoldDB" id="A0AA86QZI9"/>
<name>A0AA86QZI9_9EUKA</name>